<keyword evidence="3" id="KW-0732">Signal</keyword>
<keyword evidence="2" id="KW-0472">Membrane</keyword>
<evidence type="ECO:0000313" key="4">
    <source>
        <dbReference type="EMBL" id="CAK0901630.1"/>
    </source>
</evidence>
<protein>
    <recommendedName>
        <fullName evidence="6">DNA-directed DNA polymerase</fullName>
    </recommendedName>
</protein>
<evidence type="ECO:0000313" key="5">
    <source>
        <dbReference type="Proteomes" id="UP001189429"/>
    </source>
</evidence>
<reference evidence="4" key="1">
    <citation type="submission" date="2023-10" db="EMBL/GenBank/DDBJ databases">
        <authorList>
            <person name="Chen Y."/>
            <person name="Shah S."/>
            <person name="Dougan E. K."/>
            <person name="Thang M."/>
            <person name="Chan C."/>
        </authorList>
    </citation>
    <scope>NUCLEOTIDE SEQUENCE [LARGE SCALE GENOMIC DNA]</scope>
</reference>
<name>A0ABN9XNY8_9DINO</name>
<dbReference type="EMBL" id="CAUYUJ010020959">
    <property type="protein sequence ID" value="CAK0901630.1"/>
    <property type="molecule type" value="Genomic_DNA"/>
</dbReference>
<comment type="caution">
    <text evidence="4">The sequence shown here is derived from an EMBL/GenBank/DDBJ whole genome shotgun (WGS) entry which is preliminary data.</text>
</comment>
<keyword evidence="5" id="KW-1185">Reference proteome</keyword>
<feature type="chain" id="PRO_5045509786" description="DNA-directed DNA polymerase" evidence="3">
    <location>
        <begin position="18"/>
        <end position="1233"/>
    </location>
</feature>
<feature type="signal peptide" evidence="3">
    <location>
        <begin position="1"/>
        <end position="17"/>
    </location>
</feature>
<evidence type="ECO:0000256" key="3">
    <source>
        <dbReference type="SAM" id="SignalP"/>
    </source>
</evidence>
<organism evidence="4 5">
    <name type="scientific">Prorocentrum cordatum</name>
    <dbReference type="NCBI Taxonomy" id="2364126"/>
    <lineage>
        <taxon>Eukaryota</taxon>
        <taxon>Sar</taxon>
        <taxon>Alveolata</taxon>
        <taxon>Dinophyceae</taxon>
        <taxon>Prorocentrales</taxon>
        <taxon>Prorocentraceae</taxon>
        <taxon>Prorocentrum</taxon>
    </lineage>
</organism>
<feature type="non-terminal residue" evidence="4">
    <location>
        <position position="1233"/>
    </location>
</feature>
<evidence type="ECO:0000256" key="2">
    <source>
        <dbReference type="SAM" id="Phobius"/>
    </source>
</evidence>
<feature type="region of interest" description="Disordered" evidence="1">
    <location>
        <begin position="568"/>
        <end position="599"/>
    </location>
</feature>
<feature type="transmembrane region" description="Helical" evidence="2">
    <location>
        <begin position="102"/>
        <end position="123"/>
    </location>
</feature>
<gene>
    <name evidence="4" type="ORF">PCOR1329_LOCUS78529</name>
</gene>
<sequence length="1233" mass="128318">MLGAVRLAAPWLGQIGAAWLARPPACPACPACPAVDARCEPRCGACPSSPACPACPALTCGASPELSCPACPVAPHAAAEPEAAGPCPSPASAECRGFGAGFALGLLAGALLAVVAVVALQALRRLAGYARALLRSGRDLEIDDLGEEARAQVKVLRQPHCSLAAAGVAVGDFLGIQYNVGGRALVHERVVVALDPGTPGTAAIVTVDGEEYDEQVVGNADVLHLGPAARYYRFRAIPTVAALTAAAGRACARLGLAAPAGPVVPNVAGLAPAVAAPAAAPAGALALPAGGAPGPEGGGVAALVAALGGPAGGAAGGALAPAPAPVAAAAAPAALVAGGPPCRPLGSACWPLHGPAEPAVAAAPGVAPPAAVPAPAGVPAGGAQAGPGGDARIFAVVRDLRGVRRADFRVMVSQMVEFPWPDWPVRGPRALLWVLQYIAQRSGTPTAHHQRWLAETGLDPESPGVDIHQMGCMALESAVTYDQEHATNLAHLELAARSVQAQEERYRQLATPGDAGAADRAVMMGSQELDGAVRVCPDLRDHLAQELRREMAVAKERRKAREVRALAGGVPGQPEPANIAGFSPGGAGRRRQDDGRQRGIFPLPPLAAADAVPHVSGARRRARAGHALAHALDRANAAVHALNDLYGDQSSPAPTPSAGQRCAAAHIRDSVAALGPEPPEYRDDVSDNNGALRELLAGSALYPDGGGPTTPCVPDLVSWPDVSQPPAPLLGLLGERDSAALREWRCQMLREPEEARQLRAEACPHGPYTDPALLRSLPDYAAFLSAMMERSMLTFAPARGRRGNMGIFFVPKKSGRLRVIFDTRLANCAFVDAPRTQLPSASAWGRLETGDVRVSIASADLDVAFYHMRVPDGMEEFFVLPPIPAKHLAPYGVAVDGVEGEALLLPQVVVLPMGFSWALHLCQTVLEASLGRAGFPQSDLVLDGRCGCQLTSDLGSVAGAGYVGNYFVLGGSPKTVSERLQAITDDLTRHGLTVHELEAPSQDRDFLGPSLREGRWLSLKTRNIWRLRAAIRATLRRQVIGGFLLRVLTGHIARALLLRRELLCILGATYAYVEATGPVASPLWPAVRHELQLVHDLLPLCTVDLGAPWHGRVACTDASPFGLGVVARRAPKDRVGTIGRVAEKCWYKVEGGAQARRRTIGINGDNSSEQFGGLEGDFGVSTQPVRDGITEGLPLEGVLGEASEGLVELQLPRAPGDTYESIMDMRPVVDFDE</sequence>
<evidence type="ECO:0008006" key="6">
    <source>
        <dbReference type="Google" id="ProtNLM"/>
    </source>
</evidence>
<dbReference type="SUPFAM" id="SSF56672">
    <property type="entry name" value="DNA/RNA polymerases"/>
    <property type="match status" value="1"/>
</dbReference>
<evidence type="ECO:0000256" key="1">
    <source>
        <dbReference type="SAM" id="MobiDB-lite"/>
    </source>
</evidence>
<keyword evidence="2" id="KW-0812">Transmembrane</keyword>
<dbReference type="Proteomes" id="UP001189429">
    <property type="component" value="Unassembled WGS sequence"/>
</dbReference>
<dbReference type="InterPro" id="IPR043502">
    <property type="entry name" value="DNA/RNA_pol_sf"/>
</dbReference>
<accession>A0ABN9XNY8</accession>
<proteinExistence type="predicted"/>
<keyword evidence="2" id="KW-1133">Transmembrane helix</keyword>